<evidence type="ECO:0000256" key="1">
    <source>
        <dbReference type="SAM" id="MobiDB-lite"/>
    </source>
</evidence>
<feature type="region of interest" description="Disordered" evidence="1">
    <location>
        <begin position="1"/>
        <end position="54"/>
    </location>
</feature>
<sequence length="129" mass="14051">MSDVDYGQYEAGQESGELDQLHQAEGSEADHDSRFGVYEQDHHAAESTDFSQGQHVEYDAPGAVHFESDDYTNYSHDASVDDRVFTAEGGESSHQAEFSELDALKARFDNAFVSGTEFSGSDAELTAAS</sequence>
<feature type="compositionally biased region" description="Basic and acidic residues" evidence="1">
    <location>
        <begin position="28"/>
        <end position="46"/>
    </location>
</feature>
<protein>
    <recommendedName>
        <fullName evidence="4">DUF5709 domain-containing protein</fullName>
    </recommendedName>
</protein>
<accession>A0ABV5MMQ4</accession>
<comment type="caution">
    <text evidence="2">The sequence shown here is derived from an EMBL/GenBank/DDBJ whole genome shotgun (WGS) entry which is preliminary data.</text>
</comment>
<keyword evidence="3" id="KW-1185">Reference proteome</keyword>
<proteinExistence type="predicted"/>
<evidence type="ECO:0008006" key="4">
    <source>
        <dbReference type="Google" id="ProtNLM"/>
    </source>
</evidence>
<dbReference type="Proteomes" id="UP001589608">
    <property type="component" value="Unassembled WGS sequence"/>
</dbReference>
<evidence type="ECO:0000313" key="3">
    <source>
        <dbReference type="Proteomes" id="UP001589608"/>
    </source>
</evidence>
<evidence type="ECO:0000313" key="2">
    <source>
        <dbReference type="EMBL" id="MFB9450130.1"/>
    </source>
</evidence>
<name>A0ABV5MMQ4_9ACTN</name>
<gene>
    <name evidence="2" type="ORF">ACFFTR_44225</name>
</gene>
<organism evidence="2 3">
    <name type="scientific">Dactylosporangium vinaceum</name>
    <dbReference type="NCBI Taxonomy" id="53362"/>
    <lineage>
        <taxon>Bacteria</taxon>
        <taxon>Bacillati</taxon>
        <taxon>Actinomycetota</taxon>
        <taxon>Actinomycetes</taxon>
        <taxon>Micromonosporales</taxon>
        <taxon>Micromonosporaceae</taxon>
        <taxon>Dactylosporangium</taxon>
    </lineage>
</organism>
<reference evidence="2 3" key="1">
    <citation type="submission" date="2024-09" db="EMBL/GenBank/DDBJ databases">
        <authorList>
            <person name="Sun Q."/>
            <person name="Mori K."/>
        </authorList>
    </citation>
    <scope>NUCLEOTIDE SEQUENCE [LARGE SCALE GENOMIC DNA]</scope>
    <source>
        <strain evidence="2 3">JCM 3307</strain>
    </source>
</reference>
<dbReference type="RefSeq" id="WP_223092357.1">
    <property type="nucleotide sequence ID" value="NZ_CP061913.1"/>
</dbReference>
<dbReference type="EMBL" id="JBHMCA010000071">
    <property type="protein sequence ID" value="MFB9450130.1"/>
    <property type="molecule type" value="Genomic_DNA"/>
</dbReference>